<keyword evidence="1" id="KW-0812">Transmembrane</keyword>
<evidence type="ECO:0000313" key="3">
    <source>
        <dbReference type="Proteomes" id="UP001519924"/>
    </source>
</evidence>
<feature type="transmembrane region" description="Helical" evidence="1">
    <location>
        <begin position="103"/>
        <end position="126"/>
    </location>
</feature>
<sequence>MSEAGVLDRVLRRDRRVAAAALAAVVVLAWGYLLAGAGMDVRAAMTDAAMPMAMPWSPGHAALVALMWALMMLAMMLPSAAPMILLHATVSRRRDPARGGRRAFLFALGYVAVWGGFALAATAAQWGLERVALLTPGTALGSAAVASLVFLGAGIYQFTPLKRACLRHCRSPVEFLAAHWRGGGAGGAFAMGARHGAYCLGCCWAMMALLFAGGVMNLAWIAGLALLVLAEKLLPGGPLVGRVLGAGLVAWGAAGLAAAFAG</sequence>
<feature type="transmembrane region" description="Helical" evidence="1">
    <location>
        <begin position="59"/>
        <end position="82"/>
    </location>
</feature>
<comment type="caution">
    <text evidence="2">The sequence shown here is derived from an EMBL/GenBank/DDBJ whole genome shotgun (WGS) entry which is preliminary data.</text>
</comment>
<keyword evidence="1" id="KW-1133">Transmembrane helix</keyword>
<evidence type="ECO:0000256" key="1">
    <source>
        <dbReference type="SAM" id="Phobius"/>
    </source>
</evidence>
<dbReference type="Proteomes" id="UP001519924">
    <property type="component" value="Unassembled WGS sequence"/>
</dbReference>
<feature type="transmembrane region" description="Helical" evidence="1">
    <location>
        <begin position="17"/>
        <end position="39"/>
    </location>
</feature>
<dbReference type="EMBL" id="JAHZUY010000020">
    <property type="protein sequence ID" value="MBW8269709.1"/>
    <property type="molecule type" value="Genomic_DNA"/>
</dbReference>
<name>A0ABS7F283_9PROT</name>
<proteinExistence type="predicted"/>
<keyword evidence="3" id="KW-1185">Reference proteome</keyword>
<feature type="transmembrane region" description="Helical" evidence="1">
    <location>
        <begin position="198"/>
        <end position="227"/>
    </location>
</feature>
<gene>
    <name evidence="2" type="ORF">K1J50_09440</name>
</gene>
<keyword evidence="1" id="KW-0472">Membrane</keyword>
<dbReference type="InterPro" id="IPR018688">
    <property type="entry name" value="PpoB2-like"/>
</dbReference>
<reference evidence="2 3" key="1">
    <citation type="submission" date="2021-08" db="EMBL/GenBank/DDBJ databases">
        <title>Caldovatus sediminis gen. nov., sp. nov., a moderately thermophilic bacterium isolated from a hot spring.</title>
        <authorList>
            <person name="Hu C.-J."/>
            <person name="Li W.-J."/>
            <person name="Xian W.-D."/>
        </authorList>
    </citation>
    <scope>NUCLEOTIDE SEQUENCE [LARGE SCALE GENOMIC DNA]</scope>
    <source>
        <strain evidence="2 3">SYSU G05006</strain>
    </source>
</reference>
<dbReference type="RefSeq" id="WP_220117464.1">
    <property type="nucleotide sequence ID" value="NZ_JAHZUY010000020.1"/>
</dbReference>
<feature type="transmembrane region" description="Helical" evidence="1">
    <location>
        <begin position="239"/>
        <end position="261"/>
    </location>
</feature>
<accession>A0ABS7F283</accession>
<feature type="transmembrane region" description="Helical" evidence="1">
    <location>
        <begin position="138"/>
        <end position="158"/>
    </location>
</feature>
<organism evidence="2 3">
    <name type="scientific">Caldovatus aquaticus</name>
    <dbReference type="NCBI Taxonomy" id="2865671"/>
    <lineage>
        <taxon>Bacteria</taxon>
        <taxon>Pseudomonadati</taxon>
        <taxon>Pseudomonadota</taxon>
        <taxon>Alphaproteobacteria</taxon>
        <taxon>Acetobacterales</taxon>
        <taxon>Roseomonadaceae</taxon>
        <taxon>Caldovatus</taxon>
    </lineage>
</organism>
<dbReference type="Pfam" id="PF09948">
    <property type="entry name" value="PpoB2"/>
    <property type="match status" value="1"/>
</dbReference>
<protein>
    <submittedName>
        <fullName evidence="2">DUF2182 domain-containing protein</fullName>
    </submittedName>
</protein>
<evidence type="ECO:0000313" key="2">
    <source>
        <dbReference type="EMBL" id="MBW8269709.1"/>
    </source>
</evidence>